<evidence type="ECO:0000313" key="2">
    <source>
        <dbReference type="Proteomes" id="UP001164539"/>
    </source>
</evidence>
<dbReference type="EMBL" id="CM051398">
    <property type="protein sequence ID" value="KAJ4718834.1"/>
    <property type="molecule type" value="Genomic_DNA"/>
</dbReference>
<name>A0ACC1Y724_MELAZ</name>
<sequence>MSISFPTKHHLIRFLDRKYVDSFLHKSVEQRSDQFMHLLGQTRASTELNHSLRPAHHGFVFGPYLPVYVSKSHTVGVFGTPTNRCTLVMFYRCPDSKWLPVKNSRHSRRLVEKSKLNTISHFQHNSCFTLSIWSMFGLLET</sequence>
<keyword evidence="2" id="KW-1185">Reference proteome</keyword>
<protein>
    <submittedName>
        <fullName evidence="1">Uncharacterized protein</fullName>
    </submittedName>
</protein>
<organism evidence="1 2">
    <name type="scientific">Melia azedarach</name>
    <name type="common">Chinaberry tree</name>
    <dbReference type="NCBI Taxonomy" id="155640"/>
    <lineage>
        <taxon>Eukaryota</taxon>
        <taxon>Viridiplantae</taxon>
        <taxon>Streptophyta</taxon>
        <taxon>Embryophyta</taxon>
        <taxon>Tracheophyta</taxon>
        <taxon>Spermatophyta</taxon>
        <taxon>Magnoliopsida</taxon>
        <taxon>eudicotyledons</taxon>
        <taxon>Gunneridae</taxon>
        <taxon>Pentapetalae</taxon>
        <taxon>rosids</taxon>
        <taxon>malvids</taxon>
        <taxon>Sapindales</taxon>
        <taxon>Meliaceae</taxon>
        <taxon>Melia</taxon>
    </lineage>
</organism>
<accession>A0ACC1Y724</accession>
<gene>
    <name evidence="1" type="ORF">OWV82_010467</name>
</gene>
<evidence type="ECO:0000313" key="1">
    <source>
        <dbReference type="EMBL" id="KAJ4718834.1"/>
    </source>
</evidence>
<proteinExistence type="predicted"/>
<dbReference type="Proteomes" id="UP001164539">
    <property type="component" value="Chromosome 5"/>
</dbReference>
<comment type="caution">
    <text evidence="1">The sequence shown here is derived from an EMBL/GenBank/DDBJ whole genome shotgun (WGS) entry which is preliminary data.</text>
</comment>
<reference evidence="1 2" key="1">
    <citation type="journal article" date="2023" name="Science">
        <title>Complex scaffold remodeling in plant triterpene biosynthesis.</title>
        <authorList>
            <person name="De La Pena R."/>
            <person name="Hodgson H."/>
            <person name="Liu J.C."/>
            <person name="Stephenson M.J."/>
            <person name="Martin A.C."/>
            <person name="Owen C."/>
            <person name="Harkess A."/>
            <person name="Leebens-Mack J."/>
            <person name="Jimenez L.E."/>
            <person name="Osbourn A."/>
            <person name="Sattely E.S."/>
        </authorList>
    </citation>
    <scope>NUCLEOTIDE SEQUENCE [LARGE SCALE GENOMIC DNA]</scope>
    <source>
        <strain evidence="2">cv. JPN11</strain>
        <tissue evidence="1">Leaf</tissue>
    </source>
</reference>